<feature type="domain" description="GGDEF" evidence="4">
    <location>
        <begin position="393"/>
        <end position="522"/>
    </location>
</feature>
<dbReference type="InterPro" id="IPR003660">
    <property type="entry name" value="HAMP_dom"/>
</dbReference>
<dbReference type="Gene3D" id="6.10.340.10">
    <property type="match status" value="1"/>
</dbReference>
<dbReference type="Proteomes" id="UP001595897">
    <property type="component" value="Unassembled WGS sequence"/>
</dbReference>
<dbReference type="CDD" id="cd01949">
    <property type="entry name" value="GGDEF"/>
    <property type="match status" value="1"/>
</dbReference>
<name>A0ABV9LUA6_9ALTE</name>
<dbReference type="InterPro" id="IPR035919">
    <property type="entry name" value="EAL_sf"/>
</dbReference>
<dbReference type="SMART" id="SM00267">
    <property type="entry name" value="GGDEF"/>
    <property type="match status" value="1"/>
</dbReference>
<dbReference type="InterPro" id="IPR029787">
    <property type="entry name" value="Nucleotide_cyclase"/>
</dbReference>
<dbReference type="RefSeq" id="WP_382407232.1">
    <property type="nucleotide sequence ID" value="NZ_JBHSGU010000002.1"/>
</dbReference>
<feature type="domain" description="EAL" evidence="2">
    <location>
        <begin position="531"/>
        <end position="784"/>
    </location>
</feature>
<dbReference type="EMBL" id="JBHSGU010000002">
    <property type="protein sequence ID" value="MFC4700101.1"/>
    <property type="molecule type" value="Genomic_DNA"/>
</dbReference>
<evidence type="ECO:0000259" key="4">
    <source>
        <dbReference type="PROSITE" id="PS50887"/>
    </source>
</evidence>
<dbReference type="PROSITE" id="PS50885">
    <property type="entry name" value="HAMP"/>
    <property type="match status" value="1"/>
</dbReference>
<dbReference type="Pfam" id="PF00563">
    <property type="entry name" value="EAL"/>
    <property type="match status" value="1"/>
</dbReference>
<evidence type="ECO:0000313" key="6">
    <source>
        <dbReference type="Proteomes" id="UP001595897"/>
    </source>
</evidence>
<evidence type="ECO:0000256" key="1">
    <source>
        <dbReference type="SAM" id="Phobius"/>
    </source>
</evidence>
<dbReference type="NCBIfam" id="TIGR00254">
    <property type="entry name" value="GGDEF"/>
    <property type="match status" value="1"/>
</dbReference>
<evidence type="ECO:0000313" key="5">
    <source>
        <dbReference type="EMBL" id="MFC4700101.1"/>
    </source>
</evidence>
<gene>
    <name evidence="5" type="ORF">ACFO4O_08045</name>
</gene>
<dbReference type="InterPro" id="IPR043128">
    <property type="entry name" value="Rev_trsase/Diguanyl_cyclase"/>
</dbReference>
<dbReference type="SUPFAM" id="SSF158472">
    <property type="entry name" value="HAMP domain-like"/>
    <property type="match status" value="1"/>
</dbReference>
<dbReference type="Pfam" id="PF00672">
    <property type="entry name" value="HAMP"/>
    <property type="match status" value="1"/>
</dbReference>
<dbReference type="Gene3D" id="3.30.70.270">
    <property type="match status" value="1"/>
</dbReference>
<evidence type="ECO:0000259" key="3">
    <source>
        <dbReference type="PROSITE" id="PS50885"/>
    </source>
</evidence>
<comment type="caution">
    <text evidence="5">The sequence shown here is derived from an EMBL/GenBank/DDBJ whole genome shotgun (WGS) entry which is preliminary data.</text>
</comment>
<keyword evidence="1" id="KW-1133">Transmembrane helix</keyword>
<dbReference type="SMART" id="SM00304">
    <property type="entry name" value="HAMP"/>
    <property type="match status" value="1"/>
</dbReference>
<dbReference type="SUPFAM" id="SSF55073">
    <property type="entry name" value="Nucleotide cyclase"/>
    <property type="match status" value="1"/>
</dbReference>
<organism evidence="5 6">
    <name type="scientific">Glaciecola siphonariae</name>
    <dbReference type="NCBI Taxonomy" id="521012"/>
    <lineage>
        <taxon>Bacteria</taxon>
        <taxon>Pseudomonadati</taxon>
        <taxon>Pseudomonadota</taxon>
        <taxon>Gammaproteobacteria</taxon>
        <taxon>Alteromonadales</taxon>
        <taxon>Alteromonadaceae</taxon>
        <taxon>Glaciecola</taxon>
    </lineage>
</organism>
<dbReference type="PROSITE" id="PS50887">
    <property type="entry name" value="GGDEF"/>
    <property type="match status" value="1"/>
</dbReference>
<feature type="transmembrane region" description="Helical" evidence="1">
    <location>
        <begin position="287"/>
        <end position="305"/>
    </location>
</feature>
<dbReference type="SMART" id="SM00052">
    <property type="entry name" value="EAL"/>
    <property type="match status" value="1"/>
</dbReference>
<proteinExistence type="predicted"/>
<keyword evidence="6" id="KW-1185">Reference proteome</keyword>
<keyword evidence="1" id="KW-0472">Membrane</keyword>
<dbReference type="InterPro" id="IPR000160">
    <property type="entry name" value="GGDEF_dom"/>
</dbReference>
<accession>A0ABV9LUA6</accession>
<dbReference type="CDD" id="cd06225">
    <property type="entry name" value="HAMP"/>
    <property type="match status" value="1"/>
</dbReference>
<dbReference type="SUPFAM" id="SSF141868">
    <property type="entry name" value="EAL domain-like"/>
    <property type="match status" value="1"/>
</dbReference>
<dbReference type="CDD" id="cd01948">
    <property type="entry name" value="EAL"/>
    <property type="match status" value="1"/>
</dbReference>
<dbReference type="InterPro" id="IPR050706">
    <property type="entry name" value="Cyclic-di-GMP_PDE-like"/>
</dbReference>
<evidence type="ECO:0000259" key="2">
    <source>
        <dbReference type="PROSITE" id="PS50883"/>
    </source>
</evidence>
<reference evidence="6" key="1">
    <citation type="journal article" date="2019" name="Int. J. Syst. Evol. Microbiol.">
        <title>The Global Catalogue of Microorganisms (GCM) 10K type strain sequencing project: providing services to taxonomists for standard genome sequencing and annotation.</title>
        <authorList>
            <consortium name="The Broad Institute Genomics Platform"/>
            <consortium name="The Broad Institute Genome Sequencing Center for Infectious Disease"/>
            <person name="Wu L."/>
            <person name="Ma J."/>
        </authorList>
    </citation>
    <scope>NUCLEOTIDE SEQUENCE [LARGE SCALE GENOMIC DNA]</scope>
    <source>
        <strain evidence="6">KACC 12507</strain>
    </source>
</reference>
<dbReference type="Gene3D" id="3.20.20.450">
    <property type="entry name" value="EAL domain"/>
    <property type="match status" value="1"/>
</dbReference>
<dbReference type="PANTHER" id="PTHR33121">
    <property type="entry name" value="CYCLIC DI-GMP PHOSPHODIESTERASE PDEF"/>
    <property type="match status" value="1"/>
</dbReference>
<dbReference type="InterPro" id="IPR001633">
    <property type="entry name" value="EAL_dom"/>
</dbReference>
<protein>
    <submittedName>
        <fullName evidence="5">EAL domain-containing protein</fullName>
    </submittedName>
</protein>
<feature type="transmembrane region" description="Helical" evidence="1">
    <location>
        <begin position="18"/>
        <end position="37"/>
    </location>
</feature>
<keyword evidence="1" id="KW-0812">Transmembrane</keyword>
<dbReference type="PANTHER" id="PTHR33121:SF71">
    <property type="entry name" value="OXYGEN SENSOR PROTEIN DOSP"/>
    <property type="match status" value="1"/>
</dbReference>
<dbReference type="PROSITE" id="PS50883">
    <property type="entry name" value="EAL"/>
    <property type="match status" value="1"/>
</dbReference>
<feature type="domain" description="HAMP" evidence="3">
    <location>
        <begin position="307"/>
        <end position="359"/>
    </location>
</feature>
<dbReference type="Pfam" id="PF00990">
    <property type="entry name" value="GGDEF"/>
    <property type="match status" value="1"/>
</dbReference>
<sequence>MITRLGVKLNNISLKSKLLLSFSAMVLSLVLITIYAVQSVAINHSKKLLIDNINVSKVVIFEHVYDVARVLNKAALNLSDDFSLKSLVLNASNDEASLNIALQNFAERFDTSEFALLSSNGDVNSRSAGFTLNSLENLQIYSSPTGGWVQMNNTYYLLIAVPVKNTPLSRTAMAWLVFAKPIQNVFDQDVSALSNLEFAVLASSDFASNDQAPPSIISASLDKSLTQSIYDQRQGIKSELYASEVGQDKYFGAVLEFVSQANLSLSLMLFTPEEKAFLSYTALLEQLILLLLMATLFVGIFALVFSDSLSKPLLRLSEVAASIGNGDLPVNIPNGNTKEVNDLSTAISQMHNNLNKRNQEVHQLAFVDRLTALPNRTAFYEHVDNHLRLTKRAYLGLVLVDISRFTDVNEAIGYEAADHLLVNIAKRLSAHFSNDEMVIRMAGNQFGILIKDETRHIDIIEDVLNCLQRPFNLNGLSFGVNAKIGYAQTDARITDARALSQAADIALKMAKSRYAPYVIFDPALNLFDTDKLHLMSDLINITKNGQLSLHYQPQLCLQDDVVKSVECLARWIHPEQGFIPPDVFIALAEQSGHIKAITRFVIKQAIVQHCKWRSLGFDIQMAVNISAIDLADTAFTDFVVNTLHEHQVDADRLIIEVTESTAMEEPELALRALLLLSKIGIKLSIDDFGTGYSSMAQLKKMPVKELKIDKAFVLQLAKDSEDQVMVSTFIALAKNLSLSTVAEGVEDEASLELLKTMGCSYAQGYYISRPKDENAITQWFTQEHERNGSIAQI</sequence>